<dbReference type="AlphaFoldDB" id="A0A364XZ87"/>
<keyword evidence="5" id="KW-0812">Transmembrane</keyword>
<dbReference type="PROSITE" id="PS51352">
    <property type="entry name" value="THIOREDOXIN_2"/>
    <property type="match status" value="1"/>
</dbReference>
<organism evidence="7 8">
    <name type="scientific">Pseudochryseolinea flava</name>
    <dbReference type="NCBI Taxonomy" id="2059302"/>
    <lineage>
        <taxon>Bacteria</taxon>
        <taxon>Pseudomonadati</taxon>
        <taxon>Bacteroidota</taxon>
        <taxon>Cytophagia</taxon>
        <taxon>Cytophagales</taxon>
        <taxon>Fulvivirgaceae</taxon>
        <taxon>Pseudochryseolinea</taxon>
    </lineage>
</organism>
<dbReference type="GO" id="GO:0016491">
    <property type="term" value="F:oxidoreductase activity"/>
    <property type="evidence" value="ECO:0007669"/>
    <property type="project" value="InterPro"/>
</dbReference>
<name>A0A364XZ87_9BACT</name>
<reference evidence="7 8" key="1">
    <citation type="submission" date="2018-06" db="EMBL/GenBank/DDBJ databases">
        <title>Chryseolinea flavus sp. nov., a member of the phylum Bacteroidetes isolated from soil.</title>
        <authorList>
            <person name="Li Y."/>
            <person name="Wang J."/>
        </authorList>
    </citation>
    <scope>NUCLEOTIDE SEQUENCE [LARGE SCALE GENOMIC DNA]</scope>
    <source>
        <strain evidence="7 8">SDU1-6</strain>
    </source>
</reference>
<dbReference type="PANTHER" id="PTHR42852">
    <property type="entry name" value="THIOL:DISULFIDE INTERCHANGE PROTEIN DSBE"/>
    <property type="match status" value="1"/>
</dbReference>
<dbReference type="SUPFAM" id="SSF52833">
    <property type="entry name" value="Thioredoxin-like"/>
    <property type="match status" value="1"/>
</dbReference>
<evidence type="ECO:0000256" key="5">
    <source>
        <dbReference type="SAM" id="Phobius"/>
    </source>
</evidence>
<proteinExistence type="predicted"/>
<evidence type="ECO:0000256" key="3">
    <source>
        <dbReference type="ARBA" id="ARBA00023157"/>
    </source>
</evidence>
<feature type="transmembrane region" description="Helical" evidence="5">
    <location>
        <begin position="47"/>
        <end position="65"/>
    </location>
</feature>
<keyword evidence="5" id="KW-1133">Transmembrane helix</keyword>
<dbReference type="PANTHER" id="PTHR42852:SF6">
    <property type="entry name" value="THIOL:DISULFIDE INTERCHANGE PROTEIN DSBE"/>
    <property type="match status" value="1"/>
</dbReference>
<dbReference type="InterPro" id="IPR036249">
    <property type="entry name" value="Thioredoxin-like_sf"/>
</dbReference>
<keyword evidence="2" id="KW-0201">Cytochrome c-type biogenesis</keyword>
<evidence type="ECO:0000313" key="8">
    <source>
        <dbReference type="Proteomes" id="UP000251889"/>
    </source>
</evidence>
<dbReference type="InterPro" id="IPR050553">
    <property type="entry name" value="Thioredoxin_ResA/DsbE_sf"/>
</dbReference>
<dbReference type="CDD" id="cd02966">
    <property type="entry name" value="TlpA_like_family"/>
    <property type="match status" value="1"/>
</dbReference>
<dbReference type="Proteomes" id="UP000251889">
    <property type="component" value="Unassembled WGS sequence"/>
</dbReference>
<evidence type="ECO:0000313" key="7">
    <source>
        <dbReference type="EMBL" id="RAV99618.1"/>
    </source>
</evidence>
<evidence type="ECO:0000256" key="2">
    <source>
        <dbReference type="ARBA" id="ARBA00022748"/>
    </source>
</evidence>
<keyword evidence="5" id="KW-0472">Membrane</keyword>
<sequence length="227" mass="26010">MLRDYYLSKLIKIGRFEYPMTIFQVSMKKLYQTIHWASIWRTIKPSLVIIAFFVMLKYTGAFSGISQITQSALMKTGVMDAKPSDDALAKDFDYNFKLRDLQGNIVSAEDFKNKTLFINLWATWCGPCRSEMPSIQSLHDKVDATKIAFIMLSIDDPDADEKVKKFALNNHYTFPIYRPVDGLPDQLHVTSIPTTFIVSPDGKLVQKKIGTAHYDTEGFKDFLEKLK</sequence>
<gene>
    <name evidence="7" type="ORF">DQQ10_18640</name>
</gene>
<feature type="domain" description="Thioredoxin" evidence="6">
    <location>
        <begin position="87"/>
        <end position="227"/>
    </location>
</feature>
<keyword evidence="8" id="KW-1185">Reference proteome</keyword>
<dbReference type="OrthoDB" id="6399635at2"/>
<dbReference type="InterPro" id="IPR013766">
    <property type="entry name" value="Thioredoxin_domain"/>
</dbReference>
<comment type="caution">
    <text evidence="7">The sequence shown here is derived from an EMBL/GenBank/DDBJ whole genome shotgun (WGS) entry which is preliminary data.</text>
</comment>
<dbReference type="InterPro" id="IPR017937">
    <property type="entry name" value="Thioredoxin_CS"/>
</dbReference>
<keyword evidence="3" id="KW-1015">Disulfide bond</keyword>
<dbReference type="PROSITE" id="PS00194">
    <property type="entry name" value="THIOREDOXIN_1"/>
    <property type="match status" value="1"/>
</dbReference>
<dbReference type="EMBL" id="QMFY01000010">
    <property type="protein sequence ID" value="RAV99618.1"/>
    <property type="molecule type" value="Genomic_DNA"/>
</dbReference>
<accession>A0A364XZ87</accession>
<dbReference type="Pfam" id="PF00578">
    <property type="entry name" value="AhpC-TSA"/>
    <property type="match status" value="1"/>
</dbReference>
<dbReference type="InterPro" id="IPR000866">
    <property type="entry name" value="AhpC/TSA"/>
</dbReference>
<keyword evidence="4" id="KW-0676">Redox-active center</keyword>
<evidence type="ECO:0000256" key="4">
    <source>
        <dbReference type="ARBA" id="ARBA00023284"/>
    </source>
</evidence>
<dbReference type="Gene3D" id="3.40.30.10">
    <property type="entry name" value="Glutaredoxin"/>
    <property type="match status" value="1"/>
</dbReference>
<dbReference type="GO" id="GO:0017004">
    <property type="term" value="P:cytochrome complex assembly"/>
    <property type="evidence" value="ECO:0007669"/>
    <property type="project" value="UniProtKB-KW"/>
</dbReference>
<dbReference type="GO" id="GO:0030313">
    <property type="term" value="C:cell envelope"/>
    <property type="evidence" value="ECO:0007669"/>
    <property type="project" value="UniProtKB-SubCell"/>
</dbReference>
<protein>
    <submittedName>
        <fullName evidence="7">TlpA family protein disulfide reductase</fullName>
    </submittedName>
</protein>
<evidence type="ECO:0000259" key="6">
    <source>
        <dbReference type="PROSITE" id="PS51352"/>
    </source>
</evidence>
<comment type="subcellular location">
    <subcellularLocation>
        <location evidence="1">Cell envelope</location>
    </subcellularLocation>
</comment>
<dbReference type="GO" id="GO:0016209">
    <property type="term" value="F:antioxidant activity"/>
    <property type="evidence" value="ECO:0007669"/>
    <property type="project" value="InterPro"/>
</dbReference>
<evidence type="ECO:0000256" key="1">
    <source>
        <dbReference type="ARBA" id="ARBA00004196"/>
    </source>
</evidence>